<dbReference type="InterPro" id="IPR017825">
    <property type="entry name" value="Lycopene_cyclase_dom"/>
</dbReference>
<comment type="caution">
    <text evidence="10">The sequence shown here is derived from an EMBL/GenBank/DDBJ whole genome shotgun (WGS) entry which is preliminary data.</text>
</comment>
<feature type="transmembrane region" description="Helical" evidence="8">
    <location>
        <begin position="78"/>
        <end position="99"/>
    </location>
</feature>
<evidence type="ECO:0000256" key="1">
    <source>
        <dbReference type="ARBA" id="ARBA00004141"/>
    </source>
</evidence>
<feature type="transmembrane region" description="Helical" evidence="8">
    <location>
        <begin position="34"/>
        <end position="58"/>
    </location>
</feature>
<dbReference type="GO" id="GO:0045436">
    <property type="term" value="F:lycopene beta cyclase activity"/>
    <property type="evidence" value="ECO:0007669"/>
    <property type="project" value="UniProtKB-ARBA"/>
</dbReference>
<proteinExistence type="predicted"/>
<feature type="transmembrane region" description="Helical" evidence="8">
    <location>
        <begin position="6"/>
        <end position="22"/>
    </location>
</feature>
<evidence type="ECO:0000256" key="8">
    <source>
        <dbReference type="SAM" id="Phobius"/>
    </source>
</evidence>
<feature type="transmembrane region" description="Helical" evidence="8">
    <location>
        <begin position="111"/>
        <end position="127"/>
    </location>
</feature>
<evidence type="ECO:0000256" key="5">
    <source>
        <dbReference type="ARBA" id="ARBA00022989"/>
    </source>
</evidence>
<dbReference type="AlphaFoldDB" id="A0A3M9NEK6"/>
<keyword evidence="4" id="KW-0125">Carotenoid biosynthesis</keyword>
<evidence type="ECO:0000256" key="6">
    <source>
        <dbReference type="ARBA" id="ARBA00023136"/>
    </source>
</evidence>
<accession>A0A3M9NEK6</accession>
<feature type="domain" description="Lycopene cyclase" evidence="9">
    <location>
        <begin position="4"/>
        <end position="94"/>
    </location>
</feature>
<evidence type="ECO:0000256" key="7">
    <source>
        <dbReference type="ARBA" id="ARBA00023235"/>
    </source>
</evidence>
<dbReference type="GO" id="GO:0016872">
    <property type="term" value="F:intramolecular lyase activity"/>
    <property type="evidence" value="ECO:0007669"/>
    <property type="project" value="InterPro"/>
</dbReference>
<keyword evidence="3 8" id="KW-0812">Transmembrane</keyword>
<dbReference type="OrthoDB" id="5195186at2"/>
<dbReference type="RefSeq" id="WP_123121007.1">
    <property type="nucleotide sequence ID" value="NZ_RJJR01000009.1"/>
</dbReference>
<keyword evidence="5 8" id="KW-1133">Transmembrane helix</keyword>
<dbReference type="EMBL" id="RJJR01000009">
    <property type="protein sequence ID" value="RNI35727.1"/>
    <property type="molecule type" value="Genomic_DNA"/>
</dbReference>
<sequence length="241" mass="28438">MKFLYLFIDFFTIIIPLLFSFHPKIKFYKTWKEFFAASIIVATAFIIWDAVFTEIGVWSFDPTYLVGIYIFNLPLEEILFFICIPFSCVFTFYCLTKFYELRWSDKNEKTFVNILFVLLMAGAIVYGERLYTSITFITTGFVCVFLKYIFRVTWFGKAVTVYAILLIPFLIVNGILTGTGLPHPVVNYTSTEIMNIRLFTIPLEDVFYGFELFLLNLAFYKWFLKIRRRKSHNNKTIPAFN</sequence>
<comment type="subcellular location">
    <subcellularLocation>
        <location evidence="1">Membrane</location>
        <topology evidence="1">Multi-pass membrane protein</topology>
    </subcellularLocation>
</comment>
<feature type="domain" description="Lycopene cyclase" evidence="9">
    <location>
        <begin position="130"/>
        <end position="223"/>
    </location>
</feature>
<evidence type="ECO:0000313" key="11">
    <source>
        <dbReference type="Proteomes" id="UP000267223"/>
    </source>
</evidence>
<dbReference type="Proteomes" id="UP000267223">
    <property type="component" value="Unassembled WGS sequence"/>
</dbReference>
<evidence type="ECO:0000259" key="9">
    <source>
        <dbReference type="Pfam" id="PF18916"/>
    </source>
</evidence>
<evidence type="ECO:0000256" key="3">
    <source>
        <dbReference type="ARBA" id="ARBA00022692"/>
    </source>
</evidence>
<comment type="pathway">
    <text evidence="2">Carotenoid biosynthesis.</text>
</comment>
<reference evidence="10 11" key="1">
    <citation type="submission" date="2018-11" db="EMBL/GenBank/DDBJ databases">
        <title>Draft genome sequence of Ferruginibacter sp. BO-59.</title>
        <authorList>
            <person name="Im W.T."/>
        </authorList>
    </citation>
    <scope>NUCLEOTIDE SEQUENCE [LARGE SCALE GENOMIC DNA]</scope>
    <source>
        <strain evidence="10 11">BO-59</strain>
    </source>
</reference>
<dbReference type="NCBIfam" id="TIGR03462">
    <property type="entry name" value="CarR_dom_SF"/>
    <property type="match status" value="1"/>
</dbReference>
<feature type="transmembrane region" description="Helical" evidence="8">
    <location>
        <begin position="133"/>
        <end position="150"/>
    </location>
</feature>
<evidence type="ECO:0000313" key="10">
    <source>
        <dbReference type="EMBL" id="RNI35727.1"/>
    </source>
</evidence>
<keyword evidence="6 8" id="KW-0472">Membrane</keyword>
<feature type="transmembrane region" description="Helical" evidence="8">
    <location>
        <begin position="206"/>
        <end position="224"/>
    </location>
</feature>
<gene>
    <name evidence="10" type="ORF">EFY79_12265</name>
</gene>
<evidence type="ECO:0000256" key="4">
    <source>
        <dbReference type="ARBA" id="ARBA00022746"/>
    </source>
</evidence>
<dbReference type="GO" id="GO:0016117">
    <property type="term" value="P:carotenoid biosynthetic process"/>
    <property type="evidence" value="ECO:0007669"/>
    <property type="project" value="UniProtKB-KW"/>
</dbReference>
<protein>
    <submittedName>
        <fullName evidence="10">Lycopene cyclase domain-containing protein</fullName>
    </submittedName>
</protein>
<dbReference type="Pfam" id="PF18916">
    <property type="entry name" value="Lycopene_cyc"/>
    <property type="match status" value="2"/>
</dbReference>
<keyword evidence="11" id="KW-1185">Reference proteome</keyword>
<keyword evidence="7" id="KW-0413">Isomerase</keyword>
<evidence type="ECO:0000256" key="2">
    <source>
        <dbReference type="ARBA" id="ARBA00004829"/>
    </source>
</evidence>
<dbReference type="GO" id="GO:0016020">
    <property type="term" value="C:membrane"/>
    <property type="evidence" value="ECO:0007669"/>
    <property type="project" value="UniProtKB-SubCell"/>
</dbReference>
<name>A0A3M9NEK6_9BACT</name>
<feature type="transmembrane region" description="Helical" evidence="8">
    <location>
        <begin position="162"/>
        <end position="186"/>
    </location>
</feature>
<organism evidence="10 11">
    <name type="scientific">Hanamia caeni</name>
    <dbReference type="NCBI Taxonomy" id="2294116"/>
    <lineage>
        <taxon>Bacteria</taxon>
        <taxon>Pseudomonadati</taxon>
        <taxon>Bacteroidota</taxon>
        <taxon>Chitinophagia</taxon>
        <taxon>Chitinophagales</taxon>
        <taxon>Chitinophagaceae</taxon>
        <taxon>Hanamia</taxon>
    </lineage>
</organism>